<keyword evidence="2" id="KW-1185">Reference proteome</keyword>
<organism evidence="1 2">
    <name type="scientific">Nesidiocoris tenuis</name>
    <dbReference type="NCBI Taxonomy" id="355587"/>
    <lineage>
        <taxon>Eukaryota</taxon>
        <taxon>Metazoa</taxon>
        <taxon>Ecdysozoa</taxon>
        <taxon>Arthropoda</taxon>
        <taxon>Hexapoda</taxon>
        <taxon>Insecta</taxon>
        <taxon>Pterygota</taxon>
        <taxon>Neoptera</taxon>
        <taxon>Paraneoptera</taxon>
        <taxon>Hemiptera</taxon>
        <taxon>Heteroptera</taxon>
        <taxon>Panheteroptera</taxon>
        <taxon>Cimicomorpha</taxon>
        <taxon>Miridae</taxon>
        <taxon>Dicyphina</taxon>
        <taxon>Nesidiocoris</taxon>
    </lineage>
</organism>
<evidence type="ECO:0000313" key="1">
    <source>
        <dbReference type="EMBL" id="CAB0005341.1"/>
    </source>
</evidence>
<dbReference type="EMBL" id="CADCXU010016284">
    <property type="protein sequence ID" value="CAB0005341.1"/>
    <property type="molecule type" value="Genomic_DNA"/>
</dbReference>
<name>A0A6H5GS26_9HEMI</name>
<protein>
    <submittedName>
        <fullName evidence="1">Uncharacterized protein</fullName>
    </submittedName>
</protein>
<sequence>MFRARGKIGELELKRNSTCSFTPNQLYLLWERTILFHWRSARKTVENAISVVYYLLLRGPQVDHVDQNFEKTVHYCCHVRHWCFSLTDIHTAAIPMVPYVTTLNFHDVSNVLMQERNWRYEISPLRRRKIRCDPANPYQQTDKGMNEYLLFLSIETGRAESRRRTEHHKAELCRMWNASPSCDEEEEWRLRRSCSFLRAESRRTFLPNFLNLFNKCRCRKTASESILKNVNYWPT</sequence>
<dbReference type="Proteomes" id="UP000479000">
    <property type="component" value="Unassembled WGS sequence"/>
</dbReference>
<evidence type="ECO:0000313" key="2">
    <source>
        <dbReference type="Proteomes" id="UP000479000"/>
    </source>
</evidence>
<dbReference type="AlphaFoldDB" id="A0A6H5GS26"/>
<gene>
    <name evidence="1" type="ORF">NTEN_LOCUS10818</name>
</gene>
<reference evidence="1 2" key="1">
    <citation type="submission" date="2020-02" db="EMBL/GenBank/DDBJ databases">
        <authorList>
            <person name="Ferguson B K."/>
        </authorList>
    </citation>
    <scope>NUCLEOTIDE SEQUENCE [LARGE SCALE GENOMIC DNA]</scope>
</reference>
<proteinExistence type="predicted"/>
<accession>A0A6H5GS26</accession>